<feature type="compositionally biased region" description="Polar residues" evidence="1">
    <location>
        <begin position="58"/>
        <end position="74"/>
    </location>
</feature>
<reference evidence="2" key="1">
    <citation type="submission" date="2021-02" db="EMBL/GenBank/DDBJ databases">
        <title>Psilocybe cubensis genome.</title>
        <authorList>
            <person name="Mckernan K.J."/>
            <person name="Crawford S."/>
            <person name="Trippe A."/>
            <person name="Kane L.T."/>
            <person name="Mclaughlin S."/>
        </authorList>
    </citation>
    <scope>NUCLEOTIDE SEQUENCE [LARGE SCALE GENOMIC DNA]</scope>
    <source>
        <strain evidence="2">MGC-MH-2018</strain>
    </source>
</reference>
<protein>
    <submittedName>
        <fullName evidence="2">Uncharacterized protein</fullName>
    </submittedName>
</protein>
<feature type="compositionally biased region" description="Basic and acidic residues" evidence="1">
    <location>
        <begin position="30"/>
        <end position="43"/>
    </location>
</feature>
<dbReference type="EMBL" id="JAFIQS010000007">
    <property type="protein sequence ID" value="KAG5167558.1"/>
    <property type="molecule type" value="Genomic_DNA"/>
</dbReference>
<gene>
    <name evidence="2" type="ORF">JR316_007909</name>
</gene>
<proteinExistence type="predicted"/>
<evidence type="ECO:0000256" key="1">
    <source>
        <dbReference type="SAM" id="MobiDB-lite"/>
    </source>
</evidence>
<dbReference type="AlphaFoldDB" id="A0A8H7XVE6"/>
<comment type="caution">
    <text evidence="2">The sequence shown here is derived from an EMBL/GenBank/DDBJ whole genome shotgun (WGS) entry which is preliminary data.</text>
</comment>
<evidence type="ECO:0000313" key="2">
    <source>
        <dbReference type="EMBL" id="KAG5167558.1"/>
    </source>
</evidence>
<feature type="compositionally biased region" description="Basic residues" evidence="1">
    <location>
        <begin position="17"/>
        <end position="29"/>
    </location>
</feature>
<feature type="compositionally biased region" description="Polar residues" evidence="1">
    <location>
        <begin position="125"/>
        <end position="145"/>
    </location>
</feature>
<feature type="compositionally biased region" description="Polar residues" evidence="1">
    <location>
        <begin position="86"/>
        <end position="102"/>
    </location>
</feature>
<feature type="region of interest" description="Disordered" evidence="1">
    <location>
        <begin position="1"/>
        <end position="211"/>
    </location>
</feature>
<feature type="compositionally biased region" description="Low complexity" evidence="1">
    <location>
        <begin position="146"/>
        <end position="166"/>
    </location>
</feature>
<organism evidence="2">
    <name type="scientific">Psilocybe cubensis</name>
    <name type="common">Psychedelic mushroom</name>
    <name type="synonym">Stropharia cubensis</name>
    <dbReference type="NCBI Taxonomy" id="181762"/>
    <lineage>
        <taxon>Eukaryota</taxon>
        <taxon>Fungi</taxon>
        <taxon>Dikarya</taxon>
        <taxon>Basidiomycota</taxon>
        <taxon>Agaricomycotina</taxon>
        <taxon>Agaricomycetes</taxon>
        <taxon>Agaricomycetidae</taxon>
        <taxon>Agaricales</taxon>
        <taxon>Agaricineae</taxon>
        <taxon>Strophariaceae</taxon>
        <taxon>Psilocybe</taxon>
    </lineage>
</organism>
<accession>A0A8H7XVE6</accession>
<name>A0A8H7XVE6_PSICU</name>
<sequence>MSQPNRPKNGGIFRSGSKPKKTNRQPRVRKTSEEEFIRYLDKAKFRKSRDGRRIPVSSGESTGITRNECSSPQELTGPRRSRRSSPQESTDLIRNESSSPQKPTGIIRNECSSPQALTGPRGSERSSPQESTDLIRNECSSPQELTSPLRSASTPRPRTPPVASAPLPRSQSVFSDVEESNEPLTASELEQSIRRNMKGPQWGKIRRPYDY</sequence>